<keyword evidence="1" id="KW-1133">Transmembrane helix</keyword>
<dbReference type="PANTHER" id="PTHR35190:SF1">
    <property type="entry name" value="PEPTIDASE C45 HYDROLASE DOMAIN-CONTAINING PROTEIN"/>
    <property type="match status" value="1"/>
</dbReference>
<dbReference type="InterPro" id="IPR047803">
    <property type="entry name" value="DCD1A/B-like"/>
</dbReference>
<proteinExistence type="predicted"/>
<dbReference type="GO" id="GO:0004843">
    <property type="term" value="F:cysteine-type deubiquitinase activity"/>
    <property type="evidence" value="ECO:0007669"/>
    <property type="project" value="InterPro"/>
</dbReference>
<dbReference type="InterPro" id="IPR047794">
    <property type="entry name" value="C45_proenzyme-like"/>
</dbReference>
<protein>
    <recommendedName>
        <fullName evidence="2">DUSP domain-containing protein</fullName>
    </recommendedName>
</protein>
<dbReference type="Proteomes" id="UP000076078">
    <property type="component" value="Unassembled WGS sequence"/>
</dbReference>
<dbReference type="Gene3D" id="3.30.2230.10">
    <property type="entry name" value="DUSP-like"/>
    <property type="match status" value="1"/>
</dbReference>
<evidence type="ECO:0000313" key="3">
    <source>
        <dbReference type="EMBL" id="KYR00406.1"/>
    </source>
</evidence>
<dbReference type="Pfam" id="PF06337">
    <property type="entry name" value="DUSP"/>
    <property type="match status" value="1"/>
</dbReference>
<evidence type="ECO:0000259" key="2">
    <source>
        <dbReference type="PROSITE" id="PS51283"/>
    </source>
</evidence>
<accession>A0A152A2G0</accession>
<organism evidence="3 4">
    <name type="scientific">Tieghemostelium lacteum</name>
    <name type="common">Slime mold</name>
    <name type="synonym">Dictyostelium lacteum</name>
    <dbReference type="NCBI Taxonomy" id="361077"/>
    <lineage>
        <taxon>Eukaryota</taxon>
        <taxon>Amoebozoa</taxon>
        <taxon>Evosea</taxon>
        <taxon>Eumycetozoa</taxon>
        <taxon>Dictyostelia</taxon>
        <taxon>Dictyosteliales</taxon>
        <taxon>Raperosteliaceae</taxon>
        <taxon>Tieghemostelium</taxon>
    </lineage>
</organism>
<dbReference type="InterPro" id="IPR006615">
    <property type="entry name" value="Pept_C19_DUSP"/>
</dbReference>
<dbReference type="NCBIfam" id="NF040521">
    <property type="entry name" value="C45_proenzyme"/>
    <property type="match status" value="1"/>
</dbReference>
<dbReference type="PANTHER" id="PTHR35190">
    <property type="entry name" value="PROTEIN DCD1B"/>
    <property type="match status" value="1"/>
</dbReference>
<dbReference type="EMBL" id="LODT01000015">
    <property type="protein sequence ID" value="KYR00406.1"/>
    <property type="molecule type" value="Genomic_DNA"/>
</dbReference>
<dbReference type="InterPro" id="IPR035927">
    <property type="entry name" value="DUSP-like_sf"/>
</dbReference>
<dbReference type="AlphaFoldDB" id="A0A152A2G0"/>
<feature type="transmembrane region" description="Helical" evidence="1">
    <location>
        <begin position="150"/>
        <end position="168"/>
    </location>
</feature>
<sequence>MLKLDEETTKEVSDSIINISHELYTANVETINPLECELFKKFDPELNEDEFTSLKIKIKSELKIGDEWFLLNMEWYKKWVKNTYTRAQLSPIPNNYIDDEYGCIHIGLQENVHYKLVPKEVYNKLVAIYGIDNDICYSGKVMKYSNREKPCVVIITILFNLIILLIIFDNVNCLTPSFKIDYNPTLSLIKEYNQSQLYSLSSDGYQDPIYVANLTGSHYEIGYAIGYFFNEAFYENYLAIIDTVLPEWYERDLLDIFMNWQWNDFLSKQFPQEYMDEIQGIYDGSASAGFTIPPKTITNAVVLTSFPGWAQENIEYLLIGEMESLEFTEYLSSQGHEKYADSIEEILLNLKEQVMIRNGGETPFDSDKIRGMQCSHFSVWGDRTQQGQMFNGRNLDWFADTGIAKYKLIYIFHAEGTYSNAAIGFAGLMGAITGINNNGVFVAESDNDSVKVTFEGLTWSMRLRYIMEYSATIQEALANWEATNNTMGMNHMLSAANDVGVTQYPAYALETMARYTAYFHDNDPEEQYVFVNEENGDLTQMGHPMALAVYRTNHGYDDTIRRYQFANITPENNSFTRYMLFVDTFNYYNLTQNQIGELEAVNITSLLGDKNSTDYYSCENQDQGANVISAAFHHASNKMFVAYEEGTGSSRICACCGTYVQVDLTQFWTPNSPKNQITKKPQHYNINNNNVILKK</sequence>
<gene>
    <name evidence="3" type="ORF">DLAC_03157</name>
</gene>
<dbReference type="OrthoDB" id="14967at2759"/>
<dbReference type="PROSITE" id="PS51283">
    <property type="entry name" value="DUSP"/>
    <property type="match status" value="1"/>
</dbReference>
<evidence type="ECO:0000313" key="4">
    <source>
        <dbReference type="Proteomes" id="UP000076078"/>
    </source>
</evidence>
<dbReference type="SUPFAM" id="SSF143791">
    <property type="entry name" value="DUSP-like"/>
    <property type="match status" value="1"/>
</dbReference>
<keyword evidence="1" id="KW-0812">Transmembrane</keyword>
<dbReference type="InParanoid" id="A0A152A2G0"/>
<dbReference type="Gene3D" id="3.60.60.10">
    <property type="entry name" value="Penicillin V Acylase, Chain A"/>
    <property type="match status" value="1"/>
</dbReference>
<dbReference type="SMART" id="SM00695">
    <property type="entry name" value="DUSP"/>
    <property type="match status" value="1"/>
</dbReference>
<reference evidence="3 4" key="1">
    <citation type="submission" date="2015-12" db="EMBL/GenBank/DDBJ databases">
        <title>Dictyostelia acquired genes for synthesis and detection of signals that induce cell-type specialization by lateral gene transfer from prokaryotes.</title>
        <authorList>
            <person name="Gloeckner G."/>
            <person name="Schaap P."/>
        </authorList>
    </citation>
    <scope>NUCLEOTIDE SEQUENCE [LARGE SCALE GENOMIC DNA]</scope>
    <source>
        <strain evidence="3 4">TK</strain>
    </source>
</reference>
<keyword evidence="4" id="KW-1185">Reference proteome</keyword>
<keyword evidence="1" id="KW-0472">Membrane</keyword>
<evidence type="ECO:0000256" key="1">
    <source>
        <dbReference type="SAM" id="Phobius"/>
    </source>
</evidence>
<feature type="domain" description="DUSP" evidence="2">
    <location>
        <begin position="45"/>
        <end position="142"/>
    </location>
</feature>
<dbReference type="OMA" id="MRLRYIM"/>
<comment type="caution">
    <text evidence="3">The sequence shown here is derived from an EMBL/GenBank/DDBJ whole genome shotgun (WGS) entry which is preliminary data.</text>
</comment>
<name>A0A152A2G0_TIELA</name>